<dbReference type="STRING" id="1379680.GCA_001612615_05290"/>
<evidence type="ECO:0000313" key="3">
    <source>
        <dbReference type="Proteomes" id="UP000219565"/>
    </source>
</evidence>
<gene>
    <name evidence="2" type="ORF">SAMN04244553_3962</name>
</gene>
<sequence length="220" mass="23045">MSTNRVLLVGAMALSVLCAPAASADSGVAPADSAAVPADSEVAPADSEVAPTDSSVIPADSDVIPAASDYGGGCVLYPDNKAATLDSLRFRCSPEQQDAIFHDAPQGAVPMGVKNGWVVRPNYIQGIAPGVWIGKTFYTGPDGGHLMNRLTGAGVEGWRADVYRAPAVLDGRPAWALNYAPSPSPPLYDEIREVTPGVWFGYSWWRGALQTTLLLTFALA</sequence>
<dbReference type="RefSeq" id="WP_245910221.1">
    <property type="nucleotide sequence ID" value="NZ_OBEG01000004.1"/>
</dbReference>
<accession>A0A285LUK3</accession>
<feature type="signal peptide" evidence="1">
    <location>
        <begin position="1"/>
        <end position="24"/>
    </location>
</feature>
<reference evidence="2 3" key="1">
    <citation type="submission" date="2017-09" db="EMBL/GenBank/DDBJ databases">
        <authorList>
            <person name="Ehlers B."/>
            <person name="Leendertz F.H."/>
        </authorList>
    </citation>
    <scope>NUCLEOTIDE SEQUENCE [LARGE SCALE GENOMIC DNA]</scope>
    <source>
        <strain evidence="2 3">DSM 45537</strain>
    </source>
</reference>
<proteinExistence type="predicted"/>
<dbReference type="EMBL" id="OBEG01000004">
    <property type="protein sequence ID" value="SNY87031.1"/>
    <property type="molecule type" value="Genomic_DNA"/>
</dbReference>
<evidence type="ECO:0000313" key="2">
    <source>
        <dbReference type="EMBL" id="SNY87031.1"/>
    </source>
</evidence>
<organism evidence="2 3">
    <name type="scientific">Nocardia amikacinitolerans</name>
    <dbReference type="NCBI Taxonomy" id="756689"/>
    <lineage>
        <taxon>Bacteria</taxon>
        <taxon>Bacillati</taxon>
        <taxon>Actinomycetota</taxon>
        <taxon>Actinomycetes</taxon>
        <taxon>Mycobacteriales</taxon>
        <taxon>Nocardiaceae</taxon>
        <taxon>Nocardia</taxon>
    </lineage>
</organism>
<protein>
    <submittedName>
        <fullName evidence="2">Uncharacterized protein</fullName>
    </submittedName>
</protein>
<feature type="chain" id="PRO_5013398040" evidence="1">
    <location>
        <begin position="25"/>
        <end position="220"/>
    </location>
</feature>
<keyword evidence="1" id="KW-0732">Signal</keyword>
<dbReference type="Proteomes" id="UP000219565">
    <property type="component" value="Unassembled WGS sequence"/>
</dbReference>
<keyword evidence="3" id="KW-1185">Reference proteome</keyword>
<name>A0A285LUK3_9NOCA</name>
<evidence type="ECO:0000256" key="1">
    <source>
        <dbReference type="SAM" id="SignalP"/>
    </source>
</evidence>
<dbReference type="AlphaFoldDB" id="A0A285LUK3"/>